<gene>
    <name evidence="1" type="ORF">MAR_032252</name>
</gene>
<name>A0ABY7F638_MYAAR</name>
<protein>
    <submittedName>
        <fullName evidence="1">Uncharacterized protein</fullName>
    </submittedName>
</protein>
<proteinExistence type="predicted"/>
<reference evidence="1" key="1">
    <citation type="submission" date="2022-11" db="EMBL/GenBank/DDBJ databases">
        <title>Centuries of genome instability and evolution in soft-shell clam transmissible cancer (bioRxiv).</title>
        <authorList>
            <person name="Hart S.F.M."/>
            <person name="Yonemitsu M.A."/>
            <person name="Giersch R.M."/>
            <person name="Beal B.F."/>
            <person name="Arriagada G."/>
            <person name="Davis B.W."/>
            <person name="Ostrander E.A."/>
            <person name="Goff S.P."/>
            <person name="Metzger M.J."/>
        </authorList>
    </citation>
    <scope>NUCLEOTIDE SEQUENCE</scope>
    <source>
        <strain evidence="1">MELC-2E11</strain>
        <tissue evidence="1">Siphon/mantle</tissue>
    </source>
</reference>
<accession>A0ABY7F638</accession>
<dbReference type="Proteomes" id="UP001164746">
    <property type="component" value="Chromosome 10"/>
</dbReference>
<evidence type="ECO:0000313" key="2">
    <source>
        <dbReference type="Proteomes" id="UP001164746"/>
    </source>
</evidence>
<sequence>MNFILIAILPANLAKRMPGLLNARMSTAFVTSSTPNTRRVRTREYSPAVEM</sequence>
<evidence type="ECO:0000313" key="1">
    <source>
        <dbReference type="EMBL" id="WAR17658.1"/>
    </source>
</evidence>
<keyword evidence="2" id="KW-1185">Reference proteome</keyword>
<dbReference type="EMBL" id="CP111021">
    <property type="protein sequence ID" value="WAR17658.1"/>
    <property type="molecule type" value="Genomic_DNA"/>
</dbReference>
<organism evidence="1 2">
    <name type="scientific">Mya arenaria</name>
    <name type="common">Soft-shell clam</name>
    <dbReference type="NCBI Taxonomy" id="6604"/>
    <lineage>
        <taxon>Eukaryota</taxon>
        <taxon>Metazoa</taxon>
        <taxon>Spiralia</taxon>
        <taxon>Lophotrochozoa</taxon>
        <taxon>Mollusca</taxon>
        <taxon>Bivalvia</taxon>
        <taxon>Autobranchia</taxon>
        <taxon>Heteroconchia</taxon>
        <taxon>Euheterodonta</taxon>
        <taxon>Imparidentia</taxon>
        <taxon>Neoheterodontei</taxon>
        <taxon>Myida</taxon>
        <taxon>Myoidea</taxon>
        <taxon>Myidae</taxon>
        <taxon>Mya</taxon>
    </lineage>
</organism>